<feature type="transmembrane region" description="Helical" evidence="2">
    <location>
        <begin position="21"/>
        <end position="46"/>
    </location>
</feature>
<feature type="transmembrane region" description="Helical" evidence="2">
    <location>
        <begin position="288"/>
        <end position="306"/>
    </location>
</feature>
<evidence type="ECO:0008006" key="5">
    <source>
        <dbReference type="Google" id="ProtNLM"/>
    </source>
</evidence>
<dbReference type="eggNOG" id="COG4454">
    <property type="taxonomic scope" value="Bacteria"/>
</dbReference>
<dbReference type="InParanoid" id="A0LS76"/>
<feature type="transmembrane region" description="Helical" evidence="2">
    <location>
        <begin position="359"/>
        <end position="377"/>
    </location>
</feature>
<sequence>MTIGLTNRVERPRRMSVPRGQWLGIAHLPIGAYLTAGFVALIGHAWGVMPRWLALHLTVLGAITNAIIAWSAHFTDALLVVPPDQRRPPIRRLLMLNTGVVAVLVGVPAGSNGVVIAGAVLIAGAIVGHIAAIARRIAVRRGRRFGWVAWSYAAAGGALIAGSGCGAALAVGVTEPWQSRVFAAHVLLNALGWIGLTVLASQGAMWPMVLATRPPAEAEYATRLTAVAAPLGLGVAAGGALAGSAEIVRAGLSGYVVAIGSVLFAFVRSAVGRRLSFAAWSMAAADGWLGWVAVDAGAAGGLTAIGQRLDAAVPWLVAGFVLQVFVGASTYLVPVVFGGGPSRAPRVAERLHRGWFGRWLLLNAALAVAAVSSSPTLRRGAWVAAFGVLGVALVLLGTAVIGSIHLRRRGTRAGRGRLYGVRERDGAPTTDGGGRGVD</sequence>
<evidence type="ECO:0000313" key="3">
    <source>
        <dbReference type="EMBL" id="ABK52286.1"/>
    </source>
</evidence>
<dbReference type="HOGENOM" id="CLU_037932_0_0_11"/>
<feature type="transmembrane region" description="Helical" evidence="2">
    <location>
        <begin position="383"/>
        <end position="406"/>
    </location>
</feature>
<keyword evidence="2" id="KW-1133">Transmembrane helix</keyword>
<feature type="transmembrane region" description="Helical" evidence="2">
    <location>
        <begin position="52"/>
        <end position="72"/>
    </location>
</feature>
<reference evidence="3 4" key="1">
    <citation type="journal article" date="2009" name="Genome Res.">
        <title>Complete genome of the cellulolytic thermophile Acidothermus cellulolyticus 11B provides insights into its ecophysiological and evolutionary adaptations.</title>
        <authorList>
            <person name="Barabote R.D."/>
            <person name="Xie G."/>
            <person name="Leu D.H."/>
            <person name="Normand P."/>
            <person name="Necsulea A."/>
            <person name="Daubin V."/>
            <person name="Medigue C."/>
            <person name="Adney W.S."/>
            <person name="Xu X.C."/>
            <person name="Lapidus A."/>
            <person name="Parales R.E."/>
            <person name="Detter C."/>
            <person name="Pujic P."/>
            <person name="Bruce D."/>
            <person name="Lavire C."/>
            <person name="Challacombe J.F."/>
            <person name="Brettin T.S."/>
            <person name="Berry A.M."/>
        </authorList>
    </citation>
    <scope>NUCLEOTIDE SEQUENCE [LARGE SCALE GENOMIC DNA]</scope>
    <source>
        <strain evidence="4">ATCC 43068 / DSM 8971 / 11B</strain>
    </source>
</reference>
<protein>
    <recommendedName>
        <fullName evidence="5">Copper oxidase</fullName>
    </recommendedName>
</protein>
<feature type="region of interest" description="Disordered" evidence="1">
    <location>
        <begin position="418"/>
        <end position="438"/>
    </location>
</feature>
<evidence type="ECO:0000256" key="2">
    <source>
        <dbReference type="SAM" id="Phobius"/>
    </source>
</evidence>
<feature type="transmembrane region" description="Helical" evidence="2">
    <location>
        <begin position="146"/>
        <end position="170"/>
    </location>
</feature>
<organism evidence="3 4">
    <name type="scientific">Acidothermus cellulolyticus (strain ATCC 43068 / DSM 8971 / 11B)</name>
    <dbReference type="NCBI Taxonomy" id="351607"/>
    <lineage>
        <taxon>Bacteria</taxon>
        <taxon>Bacillati</taxon>
        <taxon>Actinomycetota</taxon>
        <taxon>Actinomycetes</taxon>
        <taxon>Acidothermales</taxon>
        <taxon>Acidothermaceae</taxon>
        <taxon>Acidothermus</taxon>
    </lineage>
</organism>
<dbReference type="KEGG" id="ace:Acel_0513"/>
<feature type="transmembrane region" description="Helical" evidence="2">
    <location>
        <begin position="182"/>
        <end position="200"/>
    </location>
</feature>
<feature type="transmembrane region" description="Helical" evidence="2">
    <location>
        <begin position="312"/>
        <end position="338"/>
    </location>
</feature>
<dbReference type="EMBL" id="CP000481">
    <property type="protein sequence ID" value="ABK52286.1"/>
    <property type="molecule type" value="Genomic_DNA"/>
</dbReference>
<evidence type="ECO:0000256" key="1">
    <source>
        <dbReference type="SAM" id="MobiDB-lite"/>
    </source>
</evidence>
<dbReference type="STRING" id="351607.Acel_0513"/>
<feature type="transmembrane region" description="Helical" evidence="2">
    <location>
        <begin position="220"/>
        <end position="241"/>
    </location>
</feature>
<feature type="transmembrane region" description="Helical" evidence="2">
    <location>
        <begin position="115"/>
        <end position="134"/>
    </location>
</feature>
<dbReference type="AlphaFoldDB" id="A0LS76"/>
<keyword evidence="2" id="KW-0812">Transmembrane</keyword>
<feature type="transmembrane region" description="Helical" evidence="2">
    <location>
        <begin position="93"/>
        <end position="109"/>
    </location>
</feature>
<keyword evidence="2" id="KW-0472">Membrane</keyword>
<gene>
    <name evidence="3" type="ordered locus">Acel_0513</name>
</gene>
<keyword evidence="4" id="KW-1185">Reference proteome</keyword>
<evidence type="ECO:0000313" key="4">
    <source>
        <dbReference type="Proteomes" id="UP000008221"/>
    </source>
</evidence>
<feature type="transmembrane region" description="Helical" evidence="2">
    <location>
        <begin position="247"/>
        <end position="267"/>
    </location>
</feature>
<name>A0LS76_ACIC1</name>
<proteinExistence type="predicted"/>
<dbReference type="Proteomes" id="UP000008221">
    <property type="component" value="Chromosome"/>
</dbReference>
<accession>A0LS76</accession>